<dbReference type="InterPro" id="IPR007684">
    <property type="entry name" value="Znf_Ogr/Delta"/>
</dbReference>
<evidence type="ECO:0000313" key="3">
    <source>
        <dbReference type="Proteomes" id="UP000183210"/>
    </source>
</evidence>
<evidence type="ECO:0000259" key="1">
    <source>
        <dbReference type="Pfam" id="PF04606"/>
    </source>
</evidence>
<protein>
    <submittedName>
        <fullName evidence="2">Ogr/Delta-like zinc finger</fullName>
    </submittedName>
</protein>
<accession>A0A9X8MHR4</accession>
<dbReference type="EMBL" id="FOEV01000028">
    <property type="protein sequence ID" value="SER49141.1"/>
    <property type="molecule type" value="Genomic_DNA"/>
</dbReference>
<sequence length="172" mass="19276">MNELEVQPDLQSKRSEDFYSASVLANARQRECPDCGGPLVRRNSVRQSAILREISFKCENFLCGATFKGYEEIVYRLRVPDPCNPLVKLPVCPSRKHATPKHTGKPVKGACPECGDKIRQILVPTDNPYTYVLYLHCSRNECSWSAEGQASLEYKSKKELLVVSEPVTSPAT</sequence>
<reference evidence="2 3" key="1">
    <citation type="submission" date="2016-10" db="EMBL/GenBank/DDBJ databases">
        <authorList>
            <person name="Varghese N."/>
            <person name="Submissions S."/>
        </authorList>
    </citation>
    <scope>NUCLEOTIDE SEQUENCE [LARGE SCALE GENOMIC DNA]</scope>
    <source>
        <strain evidence="2 3">LMG 21974</strain>
    </source>
</reference>
<comment type="caution">
    <text evidence="2">The sequence shown here is derived from an EMBL/GenBank/DDBJ whole genome shotgun (WGS) entry which is preliminary data.</text>
</comment>
<name>A0A9X8MHR4_9PSED</name>
<evidence type="ECO:0000313" key="2">
    <source>
        <dbReference type="EMBL" id="SER49141.1"/>
    </source>
</evidence>
<dbReference type="GeneID" id="300269776"/>
<dbReference type="AlphaFoldDB" id="A0A9X8MHR4"/>
<dbReference type="Proteomes" id="UP000183210">
    <property type="component" value="Unassembled WGS sequence"/>
</dbReference>
<feature type="domain" description="Zinc finger Ogr/Delta-type" evidence="1">
    <location>
        <begin position="31"/>
        <end position="73"/>
    </location>
</feature>
<gene>
    <name evidence="2" type="ORF">SAMN05216409_12812</name>
</gene>
<organism evidence="2 3">
    <name type="scientific">Pseudomonas lutea</name>
    <dbReference type="NCBI Taxonomy" id="243924"/>
    <lineage>
        <taxon>Bacteria</taxon>
        <taxon>Pseudomonadati</taxon>
        <taxon>Pseudomonadota</taxon>
        <taxon>Gammaproteobacteria</taxon>
        <taxon>Pseudomonadales</taxon>
        <taxon>Pseudomonadaceae</taxon>
        <taxon>Pseudomonas</taxon>
    </lineage>
</organism>
<dbReference type="Pfam" id="PF04606">
    <property type="entry name" value="Ogr_Delta"/>
    <property type="match status" value="1"/>
</dbReference>
<proteinExistence type="predicted"/>
<dbReference type="RefSeq" id="WP_074830481.1">
    <property type="nucleotide sequence ID" value="NZ_FOEV01000028.1"/>
</dbReference>